<accession>E9PA94</accession>
<gene>
    <name evidence="1" type="primary">orf 06169</name>
</gene>
<reference evidence="1" key="1">
    <citation type="journal article" date="1996" name="Yeast">
        <title>Sequencing of a 35.71 kb DNA segment on the right arm of yeast chromosome XV reveals regions of similarity to chromosomes I and XIII.</title>
        <authorList>
            <person name="Pearson B.M."/>
            <person name="Hernando Y."/>
            <person name="Payne J."/>
            <person name="Wolf S.S."/>
            <person name="Kalogeropoulos A."/>
            <person name="Schweizer M."/>
        </authorList>
    </citation>
    <scope>NUCLEOTIDE SEQUENCE</scope>
    <source>
        <strain evidence="1">FY1679</strain>
    </source>
</reference>
<sequence length="107" mass="12494">MLYSSGIFLFYRSKITHNILGRNRFSSTRFTTYHNGLILFVIFHQPIRFFGNGKQVRFQFTSALSRICLDHVLCIKLVDTIKRVCSNQNNTRVCVDIQLRIALFDGM</sequence>
<dbReference type="EMBL" id="X90565">
    <property type="protein sequence ID" value="CAA62185.1"/>
    <property type="molecule type" value="Genomic_DNA"/>
</dbReference>
<name>E9PA94_YEASX</name>
<dbReference type="AlphaFoldDB" id="E9PA94"/>
<evidence type="ECO:0000313" key="1">
    <source>
        <dbReference type="EMBL" id="CAA62185.1"/>
    </source>
</evidence>
<protein>
    <submittedName>
        <fullName evidence="1">Orf 06169 protein</fullName>
    </submittedName>
</protein>
<organism evidence="1">
    <name type="scientific">Saccharomyces cerevisiae</name>
    <name type="common">Baker's yeast</name>
    <dbReference type="NCBI Taxonomy" id="4932"/>
    <lineage>
        <taxon>Eukaryota</taxon>
        <taxon>Fungi</taxon>
        <taxon>Dikarya</taxon>
        <taxon>Ascomycota</taxon>
        <taxon>Saccharomycotina</taxon>
        <taxon>Saccharomycetes</taxon>
        <taxon>Saccharomycetales</taxon>
        <taxon>Saccharomycetaceae</taxon>
        <taxon>Saccharomyces</taxon>
    </lineage>
</organism>
<proteinExistence type="predicted"/>